<evidence type="ECO:0000313" key="2">
    <source>
        <dbReference type="Proteomes" id="UP000435112"/>
    </source>
</evidence>
<evidence type="ECO:0000313" key="1">
    <source>
        <dbReference type="EMBL" id="KAE9047514.1"/>
    </source>
</evidence>
<organism evidence="1 2">
    <name type="scientific">Phytophthora rubi</name>
    <dbReference type="NCBI Taxonomy" id="129364"/>
    <lineage>
        <taxon>Eukaryota</taxon>
        <taxon>Sar</taxon>
        <taxon>Stramenopiles</taxon>
        <taxon>Oomycota</taxon>
        <taxon>Peronosporomycetes</taxon>
        <taxon>Peronosporales</taxon>
        <taxon>Peronosporaceae</taxon>
        <taxon>Phytophthora</taxon>
    </lineage>
</organism>
<accession>A0A6A3P1H1</accession>
<dbReference type="AlphaFoldDB" id="A0A6A3P1H1"/>
<dbReference type="Proteomes" id="UP000435112">
    <property type="component" value="Unassembled WGS sequence"/>
</dbReference>
<dbReference type="EMBL" id="QXFU01000026">
    <property type="protein sequence ID" value="KAE9047514.1"/>
    <property type="molecule type" value="Genomic_DNA"/>
</dbReference>
<sequence length="57" mass="5999">MAAATIILATSIAAFIGLQRTTRRTVALCSRTTSKKNISKLISSMATTLNVTADADK</sequence>
<reference evidence="1 2" key="1">
    <citation type="submission" date="2018-09" db="EMBL/GenBank/DDBJ databases">
        <title>Genomic investigation of the strawberry pathogen Phytophthora fragariae indicates pathogenicity is determined by transcriptional variation in three key races.</title>
        <authorList>
            <person name="Adams T.M."/>
            <person name="Armitage A.D."/>
            <person name="Sobczyk M.K."/>
            <person name="Bates H.J."/>
            <person name="Dunwell J.M."/>
            <person name="Nellist C.F."/>
            <person name="Harrison R.J."/>
        </authorList>
    </citation>
    <scope>NUCLEOTIDE SEQUENCE [LARGE SCALE GENOMIC DNA]</scope>
    <source>
        <strain evidence="1 2">SCRP324</strain>
    </source>
</reference>
<name>A0A6A3P1H1_9STRA</name>
<protein>
    <submittedName>
        <fullName evidence="1">Uncharacterized protein</fullName>
    </submittedName>
</protein>
<gene>
    <name evidence="1" type="ORF">PR002_g992</name>
</gene>
<proteinExistence type="predicted"/>
<comment type="caution">
    <text evidence="1">The sequence shown here is derived from an EMBL/GenBank/DDBJ whole genome shotgun (WGS) entry which is preliminary data.</text>
</comment>